<reference evidence="5" key="1">
    <citation type="journal article" date="2019" name="Int. J. Syst. Evol. Microbiol.">
        <title>The Global Catalogue of Microorganisms (GCM) 10K type strain sequencing project: providing services to taxonomists for standard genome sequencing and annotation.</title>
        <authorList>
            <consortium name="The Broad Institute Genomics Platform"/>
            <consortium name="The Broad Institute Genome Sequencing Center for Infectious Disease"/>
            <person name="Wu L."/>
            <person name="Ma J."/>
        </authorList>
    </citation>
    <scope>NUCLEOTIDE SEQUENCE [LARGE SCALE GENOMIC DNA]</scope>
    <source>
        <strain evidence="5">KCTC 52344</strain>
    </source>
</reference>
<dbReference type="SUPFAM" id="SSF48452">
    <property type="entry name" value="TPR-like"/>
    <property type="match status" value="2"/>
</dbReference>
<keyword evidence="1" id="KW-0812">Transmembrane</keyword>
<feature type="transmembrane region" description="Helical" evidence="1">
    <location>
        <begin position="899"/>
        <end position="918"/>
    </location>
</feature>
<proteinExistence type="predicted"/>
<evidence type="ECO:0000313" key="4">
    <source>
        <dbReference type="EMBL" id="MFD2520254.1"/>
    </source>
</evidence>
<dbReference type="PANTHER" id="PTHR10098:SF108">
    <property type="entry name" value="TETRATRICOPEPTIDE REPEAT PROTEIN 28"/>
    <property type="match status" value="1"/>
</dbReference>
<dbReference type="InterPro" id="IPR019734">
    <property type="entry name" value="TPR_rpt"/>
</dbReference>
<gene>
    <name evidence="4" type="ORF">ACFSR2_05115</name>
</gene>
<dbReference type="Proteomes" id="UP001597510">
    <property type="component" value="Unassembled WGS sequence"/>
</dbReference>
<dbReference type="InterPro" id="IPR011990">
    <property type="entry name" value="TPR-like_helical_dom_sf"/>
</dbReference>
<keyword evidence="1" id="KW-1133">Transmembrane helix</keyword>
<dbReference type="SMART" id="SM00028">
    <property type="entry name" value="TPR"/>
    <property type="match status" value="5"/>
</dbReference>
<evidence type="ECO:0000313" key="5">
    <source>
        <dbReference type="Proteomes" id="UP001597510"/>
    </source>
</evidence>
<protein>
    <submittedName>
        <fullName evidence="4">CHAT domain-containing protein</fullName>
    </submittedName>
</protein>
<evidence type="ECO:0000259" key="3">
    <source>
        <dbReference type="Pfam" id="PF12770"/>
    </source>
</evidence>
<keyword evidence="1" id="KW-0472">Membrane</keyword>
<dbReference type="PANTHER" id="PTHR10098">
    <property type="entry name" value="RAPSYN-RELATED"/>
    <property type="match status" value="1"/>
</dbReference>
<feature type="domain" description="CHAT" evidence="3">
    <location>
        <begin position="617"/>
        <end position="887"/>
    </location>
</feature>
<organism evidence="4 5">
    <name type="scientific">Emticicia soli</name>
    <dbReference type="NCBI Taxonomy" id="2027878"/>
    <lineage>
        <taxon>Bacteria</taxon>
        <taxon>Pseudomonadati</taxon>
        <taxon>Bacteroidota</taxon>
        <taxon>Cytophagia</taxon>
        <taxon>Cytophagales</taxon>
        <taxon>Leadbetterellaceae</taxon>
        <taxon>Emticicia</taxon>
    </lineage>
</organism>
<name>A0ABW5J3Z2_9BACT</name>
<dbReference type="EMBL" id="JBHULC010000004">
    <property type="protein sequence ID" value="MFD2520254.1"/>
    <property type="molecule type" value="Genomic_DNA"/>
</dbReference>
<keyword evidence="2" id="KW-0732">Signal</keyword>
<dbReference type="Pfam" id="PF12770">
    <property type="entry name" value="CHAT"/>
    <property type="match status" value="1"/>
</dbReference>
<feature type="signal peptide" evidence="2">
    <location>
        <begin position="1"/>
        <end position="20"/>
    </location>
</feature>
<sequence>MLATRKILLLLLFLSNCTFGQNLSDAYRAKAESLYQNNEEALKYYKLAFDEALKAKDYVRCANLCIDISSQHHRATEFDIALKYCWQADSFFKNSSTKPDTILFKINSSLGTMYKNINRKDSAYHYFALADKILSQNKTIAHIIPDYVQSHYNIQGRWLNSLGEFKSGTVLIEKAVEMARKHFMVEEEIIALTNLAATYQTLGMYDKALHYRLEASKIKTKDDLLKCQNLAGLGWVLVLNKKPDEGIAYLTKAMNLYESLRVKNKIKPNFDLYTTILNNIGTGLLEKKEYQKAEEYFNRVVAEYKINKRNRGLILSKSYMQLGALQKIKGRFPNSVKYLQLALISAHTQFSDENIAANPQAKGAINEKQLINVLLLKGNILETLYQNTPKISDLENISQAYLSGISIINELRGSYDNNESKLFLNEQNHSIHDLALNTLSKLYELTKKEVYKEAIFHVTESSKSSILSEFLRESVIKPQTIPYQLLNNEAKLKNDISKLKNLNSLDSSQQVRLRDLELEKYNLVRKFEQEYANYYQLKYNKKPYKLADIQVRLAKDESFISYYLSSEFLYIILINTEQFEIIKQPINTKEFNVRIDKFKQIIYKNPGLNSYQGVELSAYLYKTLFLPVEKLLNNRSRLIICRDWQFSFLPFEILETGRYIYDYLAKKYSFRYAYLAELIVNQTQNNPNRAVLGVAPFTINKFYASDTLFKYLPDSEAQVRRNSNEVLIDSLATKERFLRIYKNFGVINFATHSIVNIDNSRESYIAFNPRADYKLRIDEIYNLDFSGTNLVVLSSCEADKGKIYKSEGAMSLARAFIYSGCRAVLTTLWATNDASSTYLAERFHYYLQQGDPKDIALQKARLDFFSSDFGKKYNHPFFWGNFNLIGNNDPIFHKAVSKWYFMALPLLLILFAGGYKYYKTKKEKYPSL</sequence>
<evidence type="ECO:0000256" key="1">
    <source>
        <dbReference type="SAM" id="Phobius"/>
    </source>
</evidence>
<accession>A0ABW5J3Z2</accession>
<dbReference type="Gene3D" id="1.25.40.10">
    <property type="entry name" value="Tetratricopeptide repeat domain"/>
    <property type="match status" value="2"/>
</dbReference>
<feature type="chain" id="PRO_5046282843" evidence="2">
    <location>
        <begin position="21"/>
        <end position="928"/>
    </location>
</feature>
<keyword evidence="5" id="KW-1185">Reference proteome</keyword>
<dbReference type="InterPro" id="IPR024983">
    <property type="entry name" value="CHAT_dom"/>
</dbReference>
<dbReference type="RefSeq" id="WP_340235666.1">
    <property type="nucleotide sequence ID" value="NZ_JBBEWC010000004.1"/>
</dbReference>
<evidence type="ECO:0000256" key="2">
    <source>
        <dbReference type="SAM" id="SignalP"/>
    </source>
</evidence>
<comment type="caution">
    <text evidence="4">The sequence shown here is derived from an EMBL/GenBank/DDBJ whole genome shotgun (WGS) entry which is preliminary data.</text>
</comment>